<reference evidence="7 8" key="1">
    <citation type="submission" date="2018-05" db="EMBL/GenBank/DDBJ databases">
        <title>Genomic Encyclopedia of Type Strains, Phase IV (KMG-IV): sequencing the most valuable type-strain genomes for metagenomic binning, comparative biology and taxonomic classification.</title>
        <authorList>
            <person name="Goeker M."/>
        </authorList>
    </citation>
    <scope>NUCLEOTIDE SEQUENCE [LARGE SCALE GENOMIC DNA]</scope>
    <source>
        <strain evidence="7 8">DSM 28579</strain>
    </source>
</reference>
<comment type="subcellular location">
    <subcellularLocation>
        <location evidence="1">Membrane</location>
        <topology evidence="1">Multi-pass membrane protein</topology>
    </subcellularLocation>
</comment>
<dbReference type="EMBL" id="QENZ01000003">
    <property type="protein sequence ID" value="PVX51996.1"/>
    <property type="molecule type" value="Genomic_DNA"/>
</dbReference>
<feature type="transmembrane region" description="Helical" evidence="5">
    <location>
        <begin position="7"/>
        <end position="25"/>
    </location>
</feature>
<dbReference type="SMART" id="SM01160">
    <property type="entry name" value="DUF1751"/>
    <property type="match status" value="1"/>
</dbReference>
<keyword evidence="4 5" id="KW-0472">Membrane</keyword>
<proteinExistence type="predicted"/>
<evidence type="ECO:0000313" key="8">
    <source>
        <dbReference type="Proteomes" id="UP000251835"/>
    </source>
</evidence>
<dbReference type="Gene3D" id="1.20.1540.10">
    <property type="entry name" value="Rhomboid-like"/>
    <property type="match status" value="1"/>
</dbReference>
<protein>
    <submittedName>
        <fullName evidence="7">Membrane associated rhomboid family serine protease</fullName>
    </submittedName>
</protein>
<dbReference type="PANTHER" id="PTHR43066">
    <property type="entry name" value="RHOMBOID-RELATED PROTEIN"/>
    <property type="match status" value="1"/>
</dbReference>
<keyword evidence="2 5" id="KW-0812">Transmembrane</keyword>
<evidence type="ECO:0000256" key="5">
    <source>
        <dbReference type="SAM" id="Phobius"/>
    </source>
</evidence>
<dbReference type="Proteomes" id="UP000251835">
    <property type="component" value="Unassembled WGS sequence"/>
</dbReference>
<feature type="transmembrane region" description="Helical" evidence="5">
    <location>
        <begin position="55"/>
        <end position="75"/>
    </location>
</feature>
<keyword evidence="8" id="KW-1185">Reference proteome</keyword>
<keyword evidence="7" id="KW-0378">Hydrolase</keyword>
<evidence type="ECO:0000259" key="6">
    <source>
        <dbReference type="Pfam" id="PF01694"/>
    </source>
</evidence>
<dbReference type="GO" id="GO:0016020">
    <property type="term" value="C:membrane"/>
    <property type="evidence" value="ECO:0007669"/>
    <property type="project" value="UniProtKB-SubCell"/>
</dbReference>
<name>A0A7L4UQF4_BALHA</name>
<feature type="domain" description="Peptidase S54 rhomboid" evidence="6">
    <location>
        <begin position="50"/>
        <end position="228"/>
    </location>
</feature>
<dbReference type="PANTHER" id="PTHR43066:SF11">
    <property type="entry name" value="PEPTIDASE S54 RHOMBOID DOMAIN-CONTAINING PROTEIN"/>
    <property type="match status" value="1"/>
</dbReference>
<evidence type="ECO:0000256" key="3">
    <source>
        <dbReference type="ARBA" id="ARBA00022989"/>
    </source>
</evidence>
<accession>A0A7L4UQF4</accession>
<keyword evidence="7" id="KW-0645">Protease</keyword>
<gene>
    <name evidence="7" type="ORF">C7377_0291</name>
</gene>
<dbReference type="GO" id="GO:0006508">
    <property type="term" value="P:proteolysis"/>
    <property type="evidence" value="ECO:0007669"/>
    <property type="project" value="UniProtKB-KW"/>
</dbReference>
<dbReference type="InterPro" id="IPR035952">
    <property type="entry name" value="Rhomboid-like_sf"/>
</dbReference>
<evidence type="ECO:0000256" key="4">
    <source>
        <dbReference type="ARBA" id="ARBA00023136"/>
    </source>
</evidence>
<dbReference type="SUPFAM" id="SSF144091">
    <property type="entry name" value="Rhomboid-like"/>
    <property type="match status" value="1"/>
</dbReference>
<evidence type="ECO:0000313" key="7">
    <source>
        <dbReference type="EMBL" id="PVX51996.1"/>
    </source>
</evidence>
<dbReference type="AlphaFoldDB" id="A0A7L4UQF4"/>
<organism evidence="7 8">
    <name type="scientific">Balneicella halophila</name>
    <dbReference type="NCBI Taxonomy" id="1537566"/>
    <lineage>
        <taxon>Bacteria</taxon>
        <taxon>Pseudomonadati</taxon>
        <taxon>Bacteroidota</taxon>
        <taxon>Bacteroidia</taxon>
        <taxon>Bacteroidales</taxon>
        <taxon>Balneicellaceae</taxon>
        <taxon>Balneicella</taxon>
    </lineage>
</organism>
<evidence type="ECO:0000256" key="2">
    <source>
        <dbReference type="ARBA" id="ARBA00022692"/>
    </source>
</evidence>
<evidence type="ECO:0000256" key="1">
    <source>
        <dbReference type="ARBA" id="ARBA00004141"/>
    </source>
</evidence>
<comment type="caution">
    <text evidence="7">The sequence shown here is derived from an EMBL/GenBank/DDBJ whole genome shotgun (WGS) entry which is preliminary data.</text>
</comment>
<dbReference type="GO" id="GO:0004252">
    <property type="term" value="F:serine-type endopeptidase activity"/>
    <property type="evidence" value="ECO:0007669"/>
    <property type="project" value="InterPro"/>
</dbReference>
<dbReference type="OrthoDB" id="9807874at2"/>
<keyword evidence="3 5" id="KW-1133">Transmembrane helix</keyword>
<feature type="transmembrane region" description="Helical" evidence="5">
    <location>
        <begin position="87"/>
        <end position="108"/>
    </location>
</feature>
<dbReference type="InterPro" id="IPR022764">
    <property type="entry name" value="Peptidase_S54_rhomboid_dom"/>
</dbReference>
<feature type="transmembrane region" description="Helical" evidence="5">
    <location>
        <begin position="149"/>
        <end position="170"/>
    </location>
</feature>
<sequence>MQGIPPVVKNLLIINTLLLFGMFALERMNIDLTNYLGLFFPGSKWFLPHQFVTSMFMHANFSHLFFNMFALFMFGRILETVWGGKRFLIYYMVTGVGAVLLHSLVNYIQAYPILQNISEQELNLVIDQGKEALMIGKNFVDPDLSKLNLIYNVPVVGASGAVFGILLAFGMLFPNTELMLLFPPIPIKAKYFVIGYGVLELYFGVANFQGDNVAHFAHLGGMLFGFILLKYWKADRNKFY</sequence>
<feature type="transmembrane region" description="Helical" evidence="5">
    <location>
        <begin position="214"/>
        <end position="232"/>
    </location>
</feature>
<dbReference type="Pfam" id="PF01694">
    <property type="entry name" value="Rhomboid"/>
    <property type="match status" value="1"/>
</dbReference>